<gene>
    <name evidence="6" type="primary">RPC31</name>
    <name evidence="6" type="ORF">DEBR0S4_11738G</name>
</gene>
<dbReference type="Proteomes" id="UP000478008">
    <property type="component" value="Unassembled WGS sequence"/>
</dbReference>
<feature type="region of interest" description="Disordered" evidence="5">
    <location>
        <begin position="164"/>
        <end position="224"/>
    </location>
</feature>
<dbReference type="Pfam" id="PF11705">
    <property type="entry name" value="RNA_pol_3_Rpc31"/>
    <property type="match status" value="1"/>
</dbReference>
<evidence type="ECO:0000313" key="6">
    <source>
        <dbReference type="EMBL" id="VUG19150.1"/>
    </source>
</evidence>
<organism evidence="6 7">
    <name type="scientific">Dekkera bruxellensis</name>
    <name type="common">Brettanomyces custersii</name>
    <dbReference type="NCBI Taxonomy" id="5007"/>
    <lineage>
        <taxon>Eukaryota</taxon>
        <taxon>Fungi</taxon>
        <taxon>Dikarya</taxon>
        <taxon>Ascomycota</taxon>
        <taxon>Saccharomycotina</taxon>
        <taxon>Pichiomycetes</taxon>
        <taxon>Pichiales</taxon>
        <taxon>Pichiaceae</taxon>
        <taxon>Brettanomyces</taxon>
    </lineage>
</organism>
<dbReference type="EMBL" id="CABFWN010000004">
    <property type="protein sequence ID" value="VUG19150.1"/>
    <property type="molecule type" value="Genomic_DNA"/>
</dbReference>
<comment type="function">
    <text evidence="4">DNA-dependent RNA polymerase catalyzes the transcription of DNA into RNA using the four ribonucleoside triphosphates as substrates. Specific peripheric component of RNA polymerase III which synthesizes small RNAs, such as 5S rRNA and tRNAs.</text>
</comment>
<evidence type="ECO:0000256" key="1">
    <source>
        <dbReference type="ARBA" id="ARBA00004123"/>
    </source>
</evidence>
<evidence type="ECO:0000256" key="4">
    <source>
        <dbReference type="PIRNR" id="PIRNR000777"/>
    </source>
</evidence>
<comment type="subcellular location">
    <subcellularLocation>
        <location evidence="1 4">Nucleus</location>
    </subcellularLocation>
</comment>
<comment type="similarity">
    <text evidence="2 4">Belongs to the eukaryotic RPC7 RNA polymerase subunit family.</text>
</comment>
<feature type="compositionally biased region" description="Acidic residues" evidence="5">
    <location>
        <begin position="183"/>
        <end position="198"/>
    </location>
</feature>
<dbReference type="AlphaFoldDB" id="A0A7D9D0H0"/>
<dbReference type="PANTHER" id="PTHR15367">
    <property type="entry name" value="DNA-DIRECTED RNA POLYMERASE III"/>
    <property type="match status" value="1"/>
</dbReference>
<dbReference type="PANTHER" id="PTHR15367:SF2">
    <property type="entry name" value="DNA-DIRECTED RNA POLYMERASE III SUBUNIT"/>
    <property type="match status" value="1"/>
</dbReference>
<dbReference type="GO" id="GO:0006383">
    <property type="term" value="P:transcription by RNA polymerase III"/>
    <property type="evidence" value="ECO:0007669"/>
    <property type="project" value="UniProtKB-UniRule"/>
</dbReference>
<dbReference type="InterPro" id="IPR024661">
    <property type="entry name" value="RNA_pol_III_Rpc31"/>
</dbReference>
<feature type="compositionally biased region" description="Acidic residues" evidence="5">
    <location>
        <begin position="206"/>
        <end position="224"/>
    </location>
</feature>
<dbReference type="GO" id="GO:0005666">
    <property type="term" value="C:RNA polymerase III complex"/>
    <property type="evidence" value="ECO:0007669"/>
    <property type="project" value="UniProtKB-UniRule"/>
</dbReference>
<keyword evidence="3 4" id="KW-0539">Nucleus</keyword>
<accession>A0A7D9D0H0</accession>
<proteinExistence type="inferred from homology"/>
<dbReference type="PIRSF" id="PIRSF000777">
    <property type="entry name" value="RNA_polIII_C31"/>
    <property type="match status" value="1"/>
</dbReference>
<evidence type="ECO:0000313" key="7">
    <source>
        <dbReference type="Proteomes" id="UP000478008"/>
    </source>
</evidence>
<evidence type="ECO:0000256" key="2">
    <source>
        <dbReference type="ARBA" id="ARBA00008352"/>
    </source>
</evidence>
<evidence type="ECO:0000256" key="3">
    <source>
        <dbReference type="ARBA" id="ARBA00023242"/>
    </source>
</evidence>
<comment type="subunit">
    <text evidence="4">Component of the RNA polymerase III (Pol III) complex.</text>
</comment>
<reference evidence="6 7" key="1">
    <citation type="submission" date="2019-07" db="EMBL/GenBank/DDBJ databases">
        <authorList>
            <person name="Friedrich A."/>
            <person name="Schacherer J."/>
        </authorList>
    </citation>
    <scope>NUCLEOTIDE SEQUENCE [LARGE SCALE GENOMIC DNA]</scope>
</reference>
<name>A0A7D9D0H0_DEKBR</name>
<sequence>MSWRRGPRILLPFGLDYADVEQTAEGEKLKFVLPINGKPTALEDECSKQFLNFTDLMKNGVFYTGTLESLKASSKKRHVTYYEGGVNDGLSRYSDRFRKKIKIGRSINEHPFILDIFPQELRSVMTRGDKKHGSLQLTSYSKDSKKNIKKLIEKTKEEKRNEIQERLNNVEGNDSEVDKHSEEEDDDEQFEDDYDDDYNAERYFEDGDDLGGEEEDAGDDEAAF</sequence>
<evidence type="ECO:0000256" key="5">
    <source>
        <dbReference type="SAM" id="MobiDB-lite"/>
    </source>
</evidence>
<keyword evidence="7" id="KW-1185">Reference proteome</keyword>
<protein>
    <recommendedName>
        <fullName evidence="4">DNA-directed RNA polymerase III subunit</fullName>
    </recommendedName>
</protein>